<evidence type="ECO:0000256" key="12">
    <source>
        <dbReference type="ARBA" id="ARBA00022840"/>
    </source>
</evidence>
<dbReference type="PROSITE" id="PS00674">
    <property type="entry name" value="AAA"/>
    <property type="match status" value="1"/>
</dbReference>
<dbReference type="Gene3D" id="3.40.50.12610">
    <property type="match status" value="1"/>
</dbReference>
<feature type="domain" description="ABC transporter" evidence="22">
    <location>
        <begin position="845"/>
        <end position="1071"/>
    </location>
</feature>
<dbReference type="InterPro" id="IPR048999">
    <property type="entry name" value="STT3-PglB_core"/>
</dbReference>
<name>A0ABP0ILV4_9DINO</name>
<keyword evidence="12" id="KW-0067">ATP-binding</keyword>
<dbReference type="InterPro" id="IPR012340">
    <property type="entry name" value="NA-bd_OB-fold"/>
</dbReference>
<evidence type="ECO:0000313" key="24">
    <source>
        <dbReference type="EMBL" id="CAK9002394.1"/>
    </source>
</evidence>
<dbReference type="PROSITE" id="PS00211">
    <property type="entry name" value="ABC_TRANSPORTER_1"/>
    <property type="match status" value="1"/>
</dbReference>
<comment type="cofactor">
    <cofactor evidence="2">
        <name>Mg(2+)</name>
        <dbReference type="ChEBI" id="CHEBI:18420"/>
    </cofactor>
</comment>
<evidence type="ECO:0000256" key="4">
    <source>
        <dbReference type="ARBA" id="ARBA00004922"/>
    </source>
</evidence>
<evidence type="ECO:0000256" key="15">
    <source>
        <dbReference type="ARBA" id="ARBA00023136"/>
    </source>
</evidence>
<keyword evidence="10" id="KW-0479">Metal-binding</keyword>
<feature type="region of interest" description="Disordered" evidence="19">
    <location>
        <begin position="429"/>
        <end position="450"/>
    </location>
</feature>
<dbReference type="Pfam" id="PF21436">
    <property type="entry name" value="STT3-PglB_core"/>
    <property type="match status" value="1"/>
</dbReference>
<dbReference type="InterPro" id="IPR048307">
    <property type="entry name" value="STT3_N"/>
</dbReference>
<keyword evidence="16" id="KW-0464">Manganese</keyword>
<dbReference type="InterPro" id="IPR003439">
    <property type="entry name" value="ABC_transporter-like_ATP-bd"/>
</dbReference>
<keyword evidence="14 20" id="KW-1133">Transmembrane helix</keyword>
<dbReference type="InterPro" id="IPR003674">
    <property type="entry name" value="Oligo_trans_STT3"/>
</dbReference>
<evidence type="ECO:0000256" key="7">
    <source>
        <dbReference type="ARBA" id="ARBA00022676"/>
    </source>
</evidence>
<accession>A0ABP0ILV4</accession>
<dbReference type="InterPro" id="IPR011527">
    <property type="entry name" value="ABC1_TM_dom"/>
</dbReference>
<dbReference type="EC" id="2.4.99.18" evidence="6"/>
<evidence type="ECO:0000259" key="23">
    <source>
        <dbReference type="PROSITE" id="PS50929"/>
    </source>
</evidence>
<evidence type="ECO:0000256" key="5">
    <source>
        <dbReference type="ARBA" id="ARBA00010810"/>
    </source>
</evidence>
<feature type="transmembrane region" description="Helical" evidence="20">
    <location>
        <begin position="1352"/>
        <end position="1385"/>
    </location>
</feature>
<evidence type="ECO:0000259" key="22">
    <source>
        <dbReference type="PROSITE" id="PS50893"/>
    </source>
</evidence>
<dbReference type="CDD" id="cd19502">
    <property type="entry name" value="RecA-like_PAN_like"/>
    <property type="match status" value="1"/>
</dbReference>
<evidence type="ECO:0000256" key="1">
    <source>
        <dbReference type="ARBA" id="ARBA00001936"/>
    </source>
</evidence>
<dbReference type="Gene3D" id="3.40.50.300">
    <property type="entry name" value="P-loop containing nucleotide triphosphate hydrolases"/>
    <property type="match status" value="3"/>
</dbReference>
<keyword evidence="13" id="KW-0460">Magnesium</keyword>
<dbReference type="InterPro" id="IPR044726">
    <property type="entry name" value="ABCC_6TM_D2"/>
</dbReference>
<keyword evidence="9 20" id="KW-0812">Transmembrane</keyword>
<dbReference type="Proteomes" id="UP001642484">
    <property type="component" value="Unassembled WGS sequence"/>
</dbReference>
<dbReference type="Pfam" id="PF00004">
    <property type="entry name" value="AAA"/>
    <property type="match status" value="1"/>
</dbReference>
<dbReference type="SUPFAM" id="SSF52540">
    <property type="entry name" value="P-loop containing nucleoside triphosphate hydrolases"/>
    <property type="match status" value="4"/>
</dbReference>
<keyword evidence="7" id="KW-0328">Glycosyltransferase</keyword>
<dbReference type="SMART" id="SM00382">
    <property type="entry name" value="AAA"/>
    <property type="match status" value="3"/>
</dbReference>
<keyword evidence="11" id="KW-0547">Nucleotide-binding</keyword>
<evidence type="ECO:0000256" key="21">
    <source>
        <dbReference type="SAM" id="SignalP"/>
    </source>
</evidence>
<organism evidence="24 25">
    <name type="scientific">Durusdinium trenchii</name>
    <dbReference type="NCBI Taxonomy" id="1381693"/>
    <lineage>
        <taxon>Eukaryota</taxon>
        <taxon>Sar</taxon>
        <taxon>Alveolata</taxon>
        <taxon>Dinophyceae</taxon>
        <taxon>Suessiales</taxon>
        <taxon>Symbiodiniaceae</taxon>
        <taxon>Durusdinium</taxon>
    </lineage>
</organism>
<keyword evidence="25" id="KW-1185">Reference proteome</keyword>
<evidence type="ECO:0000256" key="8">
    <source>
        <dbReference type="ARBA" id="ARBA00022679"/>
    </source>
</evidence>
<dbReference type="Pfam" id="PF16450">
    <property type="entry name" value="Prot_ATP_ID_OB_C"/>
    <property type="match status" value="1"/>
</dbReference>
<dbReference type="Gene3D" id="1.10.8.60">
    <property type="match status" value="1"/>
</dbReference>
<gene>
    <name evidence="24" type="ORF">CCMP2556_LOCUS6833</name>
</gene>
<dbReference type="PANTHER" id="PTHR13872:SF1">
    <property type="entry name" value="DOLICHYL-DIPHOSPHOOLIGOSACCHARIDE--PROTEIN GLYCOSYLTRANSFERASE SUBUNIT STT3B"/>
    <property type="match status" value="1"/>
</dbReference>
<evidence type="ECO:0000256" key="16">
    <source>
        <dbReference type="ARBA" id="ARBA00023211"/>
    </source>
</evidence>
<evidence type="ECO:0000313" key="25">
    <source>
        <dbReference type="Proteomes" id="UP001642484"/>
    </source>
</evidence>
<feature type="transmembrane region" description="Helical" evidence="20">
    <location>
        <begin position="135"/>
        <end position="153"/>
    </location>
</feature>
<evidence type="ECO:0000256" key="19">
    <source>
        <dbReference type="SAM" id="MobiDB-lite"/>
    </source>
</evidence>
<evidence type="ECO:0000256" key="3">
    <source>
        <dbReference type="ARBA" id="ARBA00004127"/>
    </source>
</evidence>
<evidence type="ECO:0000256" key="18">
    <source>
        <dbReference type="SAM" id="Coils"/>
    </source>
</evidence>
<dbReference type="InterPro" id="IPR032501">
    <property type="entry name" value="Prot_ATP_ID_OB_2nd"/>
</dbReference>
<dbReference type="InterPro" id="IPR017871">
    <property type="entry name" value="ABC_transporter-like_CS"/>
</dbReference>
<dbReference type="InterPro" id="IPR036640">
    <property type="entry name" value="ABC1_TM_sf"/>
</dbReference>
<protein>
    <recommendedName>
        <fullName evidence="6">dolichyl-diphosphooligosaccharide--protein glycotransferase</fullName>
        <ecNumber evidence="6">2.4.99.18</ecNumber>
    </recommendedName>
</protein>
<evidence type="ECO:0000256" key="9">
    <source>
        <dbReference type="ARBA" id="ARBA00022692"/>
    </source>
</evidence>
<comment type="cofactor">
    <cofactor evidence="1">
        <name>Mn(2+)</name>
        <dbReference type="ChEBI" id="CHEBI:29035"/>
    </cofactor>
</comment>
<feature type="transmembrane region" description="Helical" evidence="20">
    <location>
        <begin position="80"/>
        <end position="96"/>
    </location>
</feature>
<evidence type="ECO:0000256" key="10">
    <source>
        <dbReference type="ARBA" id="ARBA00022723"/>
    </source>
</evidence>
<comment type="caution">
    <text evidence="24">The sequence shown here is derived from an EMBL/GenBank/DDBJ whole genome shotgun (WGS) entry which is preliminary data.</text>
</comment>
<proteinExistence type="inferred from homology"/>
<feature type="transmembrane region" description="Helical" evidence="20">
    <location>
        <begin position="1265"/>
        <end position="1293"/>
    </location>
</feature>
<dbReference type="PANTHER" id="PTHR13872">
    <property type="entry name" value="DOLICHYL-DIPHOSPHOOLIGOSACCHARIDE--PROTEIN GLYCOSYLTRANSFERASE SUBUNIT"/>
    <property type="match status" value="1"/>
</dbReference>
<keyword evidence="15 20" id="KW-0472">Membrane</keyword>
<feature type="chain" id="PRO_5045908102" description="dolichyl-diphosphooligosaccharide--protein glycotransferase" evidence="21">
    <location>
        <begin position="24"/>
        <end position="1910"/>
    </location>
</feature>
<comment type="subcellular location">
    <subcellularLocation>
        <location evidence="3">Endomembrane system</location>
        <topology evidence="3">Multi-pass membrane protein</topology>
    </subcellularLocation>
</comment>
<dbReference type="Pfam" id="PF00664">
    <property type="entry name" value="ABC_membrane"/>
    <property type="match status" value="1"/>
</dbReference>
<feature type="transmembrane region" description="Helical" evidence="20">
    <location>
        <begin position="398"/>
        <end position="415"/>
    </location>
</feature>
<feature type="domain" description="ABC transmembrane type-1" evidence="23">
    <location>
        <begin position="1157"/>
        <end position="1420"/>
    </location>
</feature>
<feature type="compositionally biased region" description="Basic and acidic residues" evidence="19">
    <location>
        <begin position="438"/>
        <end position="450"/>
    </location>
</feature>
<evidence type="ECO:0000256" key="20">
    <source>
        <dbReference type="SAM" id="Phobius"/>
    </source>
</evidence>
<evidence type="ECO:0000256" key="13">
    <source>
        <dbReference type="ARBA" id="ARBA00022842"/>
    </source>
</evidence>
<dbReference type="CDD" id="cd18580">
    <property type="entry name" value="ABC_6TM_ABCC_D2"/>
    <property type="match status" value="1"/>
</dbReference>
<dbReference type="InterPro" id="IPR027417">
    <property type="entry name" value="P-loop_NTPase"/>
</dbReference>
<feature type="signal peptide" evidence="21">
    <location>
        <begin position="1"/>
        <end position="23"/>
    </location>
</feature>
<dbReference type="Gene3D" id="1.20.1560.10">
    <property type="entry name" value="ABC transporter type 1, transmembrane domain"/>
    <property type="match status" value="1"/>
</dbReference>
<evidence type="ECO:0000256" key="14">
    <source>
        <dbReference type="ARBA" id="ARBA00022989"/>
    </source>
</evidence>
<dbReference type="Pfam" id="PF02516">
    <property type="entry name" value="STT3"/>
    <property type="match status" value="1"/>
</dbReference>
<dbReference type="PROSITE" id="PS50929">
    <property type="entry name" value="ABC_TM1F"/>
    <property type="match status" value="1"/>
</dbReference>
<keyword evidence="18" id="KW-0175">Coiled coil</keyword>
<evidence type="ECO:0000256" key="6">
    <source>
        <dbReference type="ARBA" id="ARBA00012605"/>
    </source>
</evidence>
<sequence>MSLSQAALAVMRINLLVVSLASAYNIRLYAVQNYGRVIHEFDPWFNYRAAEYLAEHGTERFFKWFDHTVWYPLGRPVGTTIYPGMQFAAVWIWRILEFLQQEMSLHDVCVFIPAWFGVASTVFVGLWTFECTRCVDSAVCAMLVVSILPAHLMRSVAGGFDNECMAITFMNATFYFWCRSLRNDNSWPWALLAGFSYFCMVATWGGYVYVVNIIACHAACLMLRRHSSRIHRSYSLFFLLGTLLAVQVPVVGWTPLRSLEQVAPLLQFVAVQIFEVLSTWQRRLPAKEFQLLRFRVFAVCGAVAALLGAMLFQLGYFAPLSSRVRGLFVKHRTGNPLVDSVAEHQATSPRAYWQFFHHMCTMAPLGFLISLFEMSEARNFLLLYAGITYYFSSKMNRLLLLLGPTAAALGGIALAKTLRWALHQLTQPEEAPVPATQNEEKPKHKGHKELQKAKAEGLTVVLKEIYDEFKGPLWEAYHEARWQRKASAVLMLLTFMICGMEFMNYCWAVAERLSQASIIVKRRNKEGQEILMDDYRESYWWLRDHTPEDTRIMAWWDYGYQINGLTNRTTLADGNTWNHEHIALIGRCLTGPERQAHEVIRHLADYVLIWAGDYGDDIAKSSHMARIAASVYEDVCPGDPLCSKFHRNRQTGEPSEMMSRSLLWKLYAHDPMGEVQTDGALFEEAYTSQYGLVRIFKVLNISDESKAWAADPNNWKCDAPGSWHCQGQYPPALSKVLEKQKAFQQLEDFNQQKDEKAEEYHKATGLQFSTYALLGGEMTVEVVFPSLIVLRVLQIMMSLLPGSFSCMAELTTACLRLQQFLQKREHLIDETRQPIDGMASTPGEVILKEVTFRRGGGNEEGRAFQLGPLNLTLHPGDLCVVCGPVGSGKSTLVLGLLRELTTSGLVQCGGRKALCGQEPWIMSASVYENICCFRQDHQYDQSVQSAQLQVDLGNLPAGDQTEIGAKGINISGGQKARVALARSLMDSSDVVLLDDVFSAVDVHVATALIQEALLGALKSSTRVVVANTFLPLLLPHAQQVVILDSQGGIEAQGPLEVVHRESPWLQEALKTMGAAPVTSAAPAVTASVTVKDPSTKEASGALLIAEDRNVGVLSFHAYASYFQHATSSGSLALGALLFLTVFGLALLAEGFRTFTEVWVTLWTSSVSSQEADIDVGFWVLGYGCIVVAVLVIGLIRAMVFSRIVTQIGGGTFHYMVQKVLNASAPLFFDVVPVGRILNRFSKDLDAMDTMLPECMSELLTSFSYILSSMVMCTMVSTYALAGLIPLCMIFIYIRRYYVASFRELQRLESVSRSPLYVHFSEVSTGLVHLRAYGLQERFRESFYSKVDQNSRMYFHFHALVPFLVYRVNLLSATFIAVMTIIVILFHHHLEPALAGLALAASAGLLGRLHLTVKTSADVESNFTSVERLQHFKSVPQEKVMVASQSLASWPSKGSLVFENVKLKYRPHLPLVLKGLTFSVAAGQRVGLVGRTGSGKSTLMLALLRLVELTEGPTAQTMFQVQTDGLTGEDDLYMRLQDLKRQMEFLDIQEEYIKDEMKNLKREMIRAQEEIKRVQSVPLVIGQFSEMIDQSHGIVSSTAGSNYFVRILSTLNRELLKPNCSVALHRHSHAVVDILPPEADSTVQSMAMSEKPDVNYSDIGGMDIQKQEIKEAVELPLTHKDIRLLGAMMCGELYAQIGIDPPSGVLLYGPPGTGKTMLAKAVANQTTATFIRMVGSEFVQKYLGEGPRMVRDVFRLARENAPSIVFIDEIDAIGTKRFDSQTGADREVQRILLELLNQMDPELMLEALTTPAPDGFDQDTTVKVIMATNRHDTLDPALLRPGRLDRKIEFPLPDRRQKRLIFQTITSKMNLSEEVDLEDYVSRPEKISCADIAAICQEAGPLASQNQRQIN</sequence>
<dbReference type="Gene3D" id="2.40.50.140">
    <property type="entry name" value="Nucleic acid-binding proteins"/>
    <property type="match status" value="1"/>
</dbReference>
<feature type="transmembrane region" description="Helical" evidence="20">
    <location>
        <begin position="108"/>
        <end position="129"/>
    </location>
</feature>
<keyword evidence="21" id="KW-0732">Signal</keyword>
<dbReference type="InterPro" id="IPR003960">
    <property type="entry name" value="ATPase_AAA_CS"/>
</dbReference>
<comment type="pathway">
    <text evidence="4">Protein modification; protein glycosylation.</text>
</comment>
<evidence type="ECO:0000256" key="11">
    <source>
        <dbReference type="ARBA" id="ARBA00022741"/>
    </source>
</evidence>
<dbReference type="InterPro" id="IPR003593">
    <property type="entry name" value="AAA+_ATPase"/>
</dbReference>
<feature type="transmembrane region" description="Helical" evidence="20">
    <location>
        <begin position="292"/>
        <end position="318"/>
    </location>
</feature>
<reference evidence="24 25" key="1">
    <citation type="submission" date="2024-02" db="EMBL/GenBank/DDBJ databases">
        <authorList>
            <person name="Chen Y."/>
            <person name="Shah S."/>
            <person name="Dougan E. K."/>
            <person name="Thang M."/>
            <person name="Chan C."/>
        </authorList>
    </citation>
    <scope>NUCLEOTIDE SEQUENCE [LARGE SCALE GENOMIC DNA]</scope>
</reference>
<dbReference type="EMBL" id="CAXAMN010003002">
    <property type="protein sequence ID" value="CAK9002394.1"/>
    <property type="molecule type" value="Genomic_DNA"/>
</dbReference>
<evidence type="ECO:0000256" key="2">
    <source>
        <dbReference type="ARBA" id="ARBA00001946"/>
    </source>
</evidence>
<comment type="catalytic activity">
    <reaction evidence="17">
        <text>a di-trans,poly-cis-dolichyl diphosphooligosaccharide + L-asparaginyl-[protein] = N(4)-(oligosaccharide-(1-&gt;4)-N-acetyl-beta-D-glucosaminyl-(1-&gt;4)-N-acetyl-beta-D-glucosaminyl)-L-asparaginyl-[protein] + a di-trans,poly-cis-dolichyl diphosphate + H(+)</text>
        <dbReference type="Rhea" id="RHEA:22980"/>
        <dbReference type="Rhea" id="RHEA-COMP:12804"/>
        <dbReference type="Rhea" id="RHEA-COMP:12805"/>
        <dbReference type="Rhea" id="RHEA-COMP:19506"/>
        <dbReference type="Rhea" id="RHEA-COMP:19509"/>
        <dbReference type="ChEBI" id="CHEBI:15378"/>
        <dbReference type="ChEBI" id="CHEBI:50347"/>
        <dbReference type="ChEBI" id="CHEBI:57497"/>
        <dbReference type="ChEBI" id="CHEBI:57570"/>
        <dbReference type="ChEBI" id="CHEBI:132529"/>
        <dbReference type="EC" id="2.4.99.18"/>
    </reaction>
</comment>
<feature type="transmembrane region" description="Helical" evidence="20">
    <location>
        <begin position="1175"/>
        <end position="1199"/>
    </location>
</feature>
<feature type="transmembrane region" description="Helical" evidence="20">
    <location>
        <begin position="189"/>
        <end position="215"/>
    </location>
</feature>
<comment type="similarity">
    <text evidence="5">Belongs to the STT3 family.</text>
</comment>
<feature type="coiled-coil region" evidence="18">
    <location>
        <begin position="1535"/>
        <end position="1576"/>
    </location>
</feature>
<dbReference type="SUPFAM" id="SSF90123">
    <property type="entry name" value="ABC transporter transmembrane region"/>
    <property type="match status" value="1"/>
</dbReference>
<dbReference type="InterPro" id="IPR003959">
    <property type="entry name" value="ATPase_AAA_core"/>
</dbReference>
<dbReference type="PROSITE" id="PS50893">
    <property type="entry name" value="ABC_TRANSPORTER_2"/>
    <property type="match status" value="1"/>
</dbReference>
<feature type="transmembrane region" description="Helical" evidence="20">
    <location>
        <begin position="236"/>
        <end position="256"/>
    </location>
</feature>
<feature type="transmembrane region" description="Helical" evidence="20">
    <location>
        <begin position="1131"/>
        <end position="1155"/>
    </location>
</feature>
<dbReference type="Pfam" id="PF00005">
    <property type="entry name" value="ABC_tran"/>
    <property type="match status" value="2"/>
</dbReference>
<keyword evidence="8" id="KW-0808">Transferase</keyword>
<evidence type="ECO:0000256" key="17">
    <source>
        <dbReference type="ARBA" id="ARBA00048829"/>
    </source>
</evidence>